<dbReference type="SUPFAM" id="SSF52317">
    <property type="entry name" value="Class I glutamine amidotransferase-like"/>
    <property type="match status" value="1"/>
</dbReference>
<evidence type="ECO:0000256" key="3">
    <source>
        <dbReference type="ARBA" id="ARBA00022573"/>
    </source>
</evidence>
<dbReference type="PROSITE" id="PS51274">
    <property type="entry name" value="GATASE_COBBQ"/>
    <property type="match status" value="1"/>
</dbReference>
<comment type="miscellaneous">
    <text evidence="9">The a and c carboxylates of cobyrinate are activated for nucleophilic attack via formation of a phosphorylated intermediate by ATP. CbiA catalyzes first the amidation of the c-carboxylate, and then that of the a-carboxylate.</text>
</comment>
<dbReference type="EMBL" id="LSYU01000099">
    <property type="protein sequence ID" value="KXX63500.1"/>
    <property type="molecule type" value="Genomic_DNA"/>
</dbReference>
<evidence type="ECO:0000256" key="8">
    <source>
        <dbReference type="ARBA" id="ARBA00022962"/>
    </source>
</evidence>
<evidence type="ECO:0000256" key="9">
    <source>
        <dbReference type="HAMAP-Rule" id="MF_00027"/>
    </source>
</evidence>
<keyword evidence="8 9" id="KW-0315">Glutamine amidotransferase</keyword>
<evidence type="ECO:0000259" key="11">
    <source>
        <dbReference type="Pfam" id="PF07685"/>
    </source>
</evidence>
<keyword evidence="3 9" id="KW-0169">Cobalamin biosynthesis</keyword>
<feature type="active site" description="Nucleophile" evidence="9">
    <location>
        <position position="329"/>
    </location>
</feature>
<comment type="similarity">
    <text evidence="9">Belongs to the CobB/CbiA family.</text>
</comment>
<dbReference type="CDD" id="cd03130">
    <property type="entry name" value="GATase1_CobB"/>
    <property type="match status" value="1"/>
</dbReference>
<protein>
    <recommendedName>
        <fullName evidence="9">Cobyrinate a,c-diamide synthase</fullName>
        <ecNumber evidence="9">6.3.5.11</ecNumber>
    </recommendedName>
    <alternativeName>
        <fullName evidence="9">Cobyrinic acid a,c-diamide synthetase</fullName>
    </alternativeName>
</protein>
<comment type="catalytic activity">
    <reaction evidence="9">
        <text>cob(II)yrinate + 2 L-glutamine + 2 ATP + 2 H2O = cob(II)yrinate a,c diamide + 2 L-glutamate + 2 ADP + 2 phosphate + 2 H(+)</text>
        <dbReference type="Rhea" id="RHEA:26289"/>
        <dbReference type="ChEBI" id="CHEBI:15377"/>
        <dbReference type="ChEBI" id="CHEBI:15378"/>
        <dbReference type="ChEBI" id="CHEBI:29985"/>
        <dbReference type="ChEBI" id="CHEBI:30616"/>
        <dbReference type="ChEBI" id="CHEBI:43474"/>
        <dbReference type="ChEBI" id="CHEBI:58359"/>
        <dbReference type="ChEBI" id="CHEBI:58537"/>
        <dbReference type="ChEBI" id="CHEBI:58894"/>
        <dbReference type="ChEBI" id="CHEBI:456216"/>
        <dbReference type="EC" id="6.3.5.11"/>
    </reaction>
</comment>
<reference evidence="12 13" key="1">
    <citation type="submission" date="2016-02" db="EMBL/GenBank/DDBJ databases">
        <title>Genome sequence of Marichromatium gracile YL-28, a purple sulfur bacterium.</title>
        <authorList>
            <person name="Zhao C."/>
            <person name="Hong X."/>
            <person name="Chen S."/>
            <person name="Yang S."/>
        </authorList>
    </citation>
    <scope>NUCLEOTIDE SEQUENCE [LARGE SCALE GENOMIC DNA]</scope>
    <source>
        <strain evidence="12 13">YL28</strain>
    </source>
</reference>
<dbReference type="InterPro" id="IPR002586">
    <property type="entry name" value="CobQ/CobB/MinD/ParA_Nub-bd_dom"/>
</dbReference>
<evidence type="ECO:0000256" key="4">
    <source>
        <dbReference type="ARBA" id="ARBA00022598"/>
    </source>
</evidence>
<comment type="caution">
    <text evidence="12">The sequence shown here is derived from an EMBL/GenBank/DDBJ whole genome shotgun (WGS) entry which is preliminary data.</text>
</comment>
<gene>
    <name evidence="9" type="primary">cbiA</name>
    <name evidence="12" type="ORF">AY586_05205</name>
</gene>
<comment type="pathway">
    <text evidence="9">Cofactor biosynthesis; adenosylcobalamin biosynthesis; cob(II)yrinate a,c-diamide from sirohydrochlorin (anaerobic route): step 10/10.</text>
</comment>
<evidence type="ECO:0000259" key="10">
    <source>
        <dbReference type="Pfam" id="PF01656"/>
    </source>
</evidence>
<organism evidence="12 13">
    <name type="scientific">Marichromatium gracile</name>
    <name type="common">Chromatium gracile</name>
    <dbReference type="NCBI Taxonomy" id="1048"/>
    <lineage>
        <taxon>Bacteria</taxon>
        <taxon>Pseudomonadati</taxon>
        <taxon>Pseudomonadota</taxon>
        <taxon>Gammaproteobacteria</taxon>
        <taxon>Chromatiales</taxon>
        <taxon>Chromatiaceae</taxon>
        <taxon>Marichromatium</taxon>
    </lineage>
</organism>
<dbReference type="RefSeq" id="WP_062277721.1">
    <property type="nucleotide sequence ID" value="NZ_LSYU01000099.1"/>
</dbReference>
<comment type="function">
    <text evidence="9">Catalyzes the ATP-dependent amidation of the two carboxylate groups at positions a and c of cobyrinate, using either L-glutamine or ammonia as the nitrogen source.</text>
</comment>
<evidence type="ECO:0000313" key="13">
    <source>
        <dbReference type="Proteomes" id="UP000075766"/>
    </source>
</evidence>
<dbReference type="InterPro" id="IPR029062">
    <property type="entry name" value="Class_I_gatase-like"/>
</dbReference>
<dbReference type="PANTHER" id="PTHR43873">
    <property type="entry name" value="COBYRINATE A,C-DIAMIDE SYNTHASE"/>
    <property type="match status" value="1"/>
</dbReference>
<comment type="cofactor">
    <cofactor evidence="1 9">
        <name>Mg(2+)</name>
        <dbReference type="ChEBI" id="CHEBI:18420"/>
    </cofactor>
</comment>
<dbReference type="EC" id="6.3.5.11" evidence="9"/>
<dbReference type="PANTHER" id="PTHR43873:SF1">
    <property type="entry name" value="COBYRINATE A,C-DIAMIDE SYNTHASE"/>
    <property type="match status" value="1"/>
</dbReference>
<dbReference type="SUPFAM" id="SSF52540">
    <property type="entry name" value="P-loop containing nucleoside triphosphate hydrolases"/>
    <property type="match status" value="1"/>
</dbReference>
<evidence type="ECO:0000313" key="12">
    <source>
        <dbReference type="EMBL" id="KXX63500.1"/>
    </source>
</evidence>
<dbReference type="Gene3D" id="3.40.50.880">
    <property type="match status" value="1"/>
</dbReference>
<proteinExistence type="inferred from homology"/>
<dbReference type="Pfam" id="PF01656">
    <property type="entry name" value="CbiA"/>
    <property type="match status" value="1"/>
</dbReference>
<dbReference type="InterPro" id="IPR011698">
    <property type="entry name" value="GATase_3"/>
</dbReference>
<feature type="domain" description="CobQ/CobB/MinD/ParA nucleotide binding" evidence="10">
    <location>
        <begin position="13"/>
        <end position="186"/>
    </location>
</feature>
<accession>A0ABR5VE01</accession>
<keyword evidence="4 9" id="KW-0436">Ligase</keyword>
<dbReference type="InterPro" id="IPR027417">
    <property type="entry name" value="P-loop_NTPase"/>
</dbReference>
<dbReference type="HAMAP" id="MF_00027">
    <property type="entry name" value="CobB_CbiA"/>
    <property type="match status" value="1"/>
</dbReference>
<evidence type="ECO:0000256" key="6">
    <source>
        <dbReference type="ARBA" id="ARBA00022840"/>
    </source>
</evidence>
<keyword evidence="5 9" id="KW-0547">Nucleotide-binding</keyword>
<keyword evidence="7 9" id="KW-0460">Magnesium</keyword>
<keyword evidence="6 9" id="KW-0067">ATP-binding</keyword>
<comment type="similarity">
    <text evidence="2">Belongs to the CobB/CobQ family. CobQ subfamily.</text>
</comment>
<dbReference type="Proteomes" id="UP000075766">
    <property type="component" value="Unassembled WGS sequence"/>
</dbReference>
<dbReference type="NCBIfam" id="NF002204">
    <property type="entry name" value="PRK01077.1"/>
    <property type="match status" value="1"/>
</dbReference>
<sequence length="458" mass="48555">MAHLYLSAPQKSSGKTTLAIGLCRALRGRGLAVQPFKKGPDYIDPLWLSQAAGRLCLNLDFNTMDRTDILAAFGRECAGADVALIEGNMGLFDDTALDGANSNAALARTLDAPVVLVVNCQGMGRGIAPLLLGYQAFDPGLRLAGVVLNRVGSARHAAGLVRAVEHYTDLPVLGVIERDAALAIDERHLGLMPSIETAGAESTIDTLARRVAEQLDLDQLLTLAESAPAPPAPPPEPAVAPHGAGLRIGIARDAVFGFYYPDDLRALARAGAELVPFSPLADAELPAVDALFIGGGFPELRMAELEANRTLRAQIAEFVAAGRPVYAECGGLMYLCAGLHWRGERRAMVGALAAAEAMHPRPQGRGLVRLRETVDHPWPGGGAGRELAAHEFHHSALIAPDPGWRYGFEVVRGSGIDGRHDGVVQQRLLACYSHLRDVGGSGWTGRFLRQVARSLGGP</sequence>
<evidence type="ECO:0000256" key="5">
    <source>
        <dbReference type="ARBA" id="ARBA00022741"/>
    </source>
</evidence>
<name>A0ABR5VE01_MARGR</name>
<keyword evidence="13" id="KW-1185">Reference proteome</keyword>
<evidence type="ECO:0000256" key="7">
    <source>
        <dbReference type="ARBA" id="ARBA00022842"/>
    </source>
</evidence>
<dbReference type="NCBIfam" id="TIGR00379">
    <property type="entry name" value="cobB"/>
    <property type="match status" value="1"/>
</dbReference>
<dbReference type="InterPro" id="IPR004484">
    <property type="entry name" value="CbiA/CobB_synth"/>
</dbReference>
<evidence type="ECO:0000256" key="2">
    <source>
        <dbReference type="ARBA" id="ARBA00006205"/>
    </source>
</evidence>
<comment type="domain">
    <text evidence="9">Comprises of two domains. The C-terminal domain contains the binding site for glutamine and catalyzes the hydrolysis of this substrate to glutamate and ammonia. The N-terminal domain is anticipated to bind ATP and cobyrinate and catalyzes the ultimate synthesis of the diamide product. The ammonia produced via the glutaminase domain is probably translocated to the adjacent domain via a molecular tunnel, where it reacts with an activated intermediate.</text>
</comment>
<dbReference type="Gene3D" id="3.40.50.300">
    <property type="entry name" value="P-loop containing nucleotide triphosphate hydrolases"/>
    <property type="match status" value="1"/>
</dbReference>
<dbReference type="CDD" id="cd05388">
    <property type="entry name" value="CobB_N"/>
    <property type="match status" value="1"/>
</dbReference>
<feature type="site" description="Increases nucleophilicity of active site Cys" evidence="9">
    <location>
        <position position="434"/>
    </location>
</feature>
<feature type="domain" description="CobB/CobQ-like glutamine amidotransferase" evidence="11">
    <location>
        <begin position="247"/>
        <end position="435"/>
    </location>
</feature>
<dbReference type="Pfam" id="PF07685">
    <property type="entry name" value="GATase_3"/>
    <property type="match status" value="1"/>
</dbReference>
<evidence type="ECO:0000256" key="1">
    <source>
        <dbReference type="ARBA" id="ARBA00001946"/>
    </source>
</evidence>